<dbReference type="PANTHER" id="PTHR43665">
    <property type="entry name" value="ISOPENTENYL-DIPHOSPHATE DELTA-ISOMERASE"/>
    <property type="match status" value="1"/>
</dbReference>
<evidence type="ECO:0000256" key="7">
    <source>
        <dbReference type="ARBA" id="ARBA00022857"/>
    </source>
</evidence>
<dbReference type="PANTHER" id="PTHR43665:SF1">
    <property type="entry name" value="ISOPENTENYL-DIPHOSPHATE DELTA-ISOMERASE"/>
    <property type="match status" value="1"/>
</dbReference>
<dbReference type="SUPFAM" id="SSF51395">
    <property type="entry name" value="FMN-linked oxidoreductases"/>
    <property type="match status" value="1"/>
</dbReference>
<feature type="binding site" evidence="11">
    <location>
        <position position="100"/>
    </location>
    <ligand>
        <name>FMN</name>
        <dbReference type="ChEBI" id="CHEBI:58210"/>
    </ligand>
</feature>
<feature type="binding site" evidence="11">
    <location>
        <begin position="70"/>
        <end position="72"/>
    </location>
    <ligand>
        <name>FMN</name>
        <dbReference type="ChEBI" id="CHEBI:58210"/>
    </ligand>
</feature>
<dbReference type="EC" id="5.3.3.2" evidence="11"/>
<keyword evidence="4 11" id="KW-0288">FMN</keyword>
<evidence type="ECO:0000259" key="12">
    <source>
        <dbReference type="Pfam" id="PF01070"/>
    </source>
</evidence>
<keyword evidence="5 11" id="KW-0479">Metal-binding</keyword>
<dbReference type="AlphaFoldDB" id="A0A398CRT5"/>
<dbReference type="HAMAP" id="MF_00354">
    <property type="entry name" value="Idi_2"/>
    <property type="match status" value="1"/>
</dbReference>
<feature type="binding site" evidence="11">
    <location>
        <position position="164"/>
    </location>
    <ligand>
        <name>Mg(2+)</name>
        <dbReference type="ChEBI" id="CHEBI:18420"/>
    </ligand>
</feature>
<dbReference type="Gene3D" id="3.20.20.70">
    <property type="entry name" value="Aldolase class I"/>
    <property type="match status" value="1"/>
</dbReference>
<dbReference type="NCBIfam" id="TIGR02151">
    <property type="entry name" value="IPP_isom_2"/>
    <property type="match status" value="1"/>
</dbReference>
<dbReference type="GO" id="GO:0070402">
    <property type="term" value="F:NADPH binding"/>
    <property type="evidence" value="ECO:0007669"/>
    <property type="project" value="UniProtKB-UniRule"/>
</dbReference>
<feature type="binding site" evidence="11">
    <location>
        <position position="69"/>
    </location>
    <ligand>
        <name>FMN</name>
        <dbReference type="ChEBI" id="CHEBI:58210"/>
    </ligand>
</feature>
<protein>
    <recommendedName>
        <fullName evidence="11">Isopentenyl-diphosphate delta-isomerase</fullName>
        <shortName evidence="11">IPP isomerase</shortName>
        <ecNumber evidence="11">5.3.3.2</ecNumber>
    </recommendedName>
    <alternativeName>
        <fullName evidence="11">Isopentenyl diphosphate:dimethylallyl diphosphate isomerase</fullName>
    </alternativeName>
    <alternativeName>
        <fullName evidence="11">Isopentenyl pyrophosphate isomerase</fullName>
    </alternativeName>
    <alternativeName>
        <fullName evidence="11">Type 2 isopentenyl diphosphate isomerase</fullName>
        <shortName evidence="11">IDI-2</shortName>
    </alternativeName>
</protein>
<keyword evidence="9 11" id="KW-0413">Isomerase</keyword>
<keyword evidence="14" id="KW-1185">Reference proteome</keyword>
<gene>
    <name evidence="11" type="primary">fni</name>
    <name evidence="13" type="ORF">D3H35_08105</name>
</gene>
<feature type="binding site" evidence="11">
    <location>
        <position position="195"/>
    </location>
    <ligand>
        <name>FMN</name>
        <dbReference type="ChEBI" id="CHEBI:58210"/>
    </ligand>
</feature>
<keyword evidence="2 11" id="KW-0963">Cytoplasm</keyword>
<comment type="caution">
    <text evidence="13">The sequence shown here is derived from an EMBL/GenBank/DDBJ whole genome shotgun (WGS) entry which is preliminary data.</text>
</comment>
<dbReference type="GO" id="GO:0004452">
    <property type="term" value="F:isopentenyl-diphosphate delta-isomerase activity"/>
    <property type="evidence" value="ECO:0007669"/>
    <property type="project" value="UniProtKB-UniRule"/>
</dbReference>
<comment type="cofactor">
    <cofactor evidence="11">
        <name>NADPH</name>
        <dbReference type="ChEBI" id="CHEBI:57783"/>
    </cofactor>
</comment>
<feature type="binding site" evidence="11">
    <location>
        <position position="225"/>
    </location>
    <ligand>
        <name>FMN</name>
        <dbReference type="ChEBI" id="CHEBI:58210"/>
    </ligand>
</feature>
<evidence type="ECO:0000313" key="13">
    <source>
        <dbReference type="EMBL" id="RIE03919.1"/>
    </source>
</evidence>
<feature type="binding site" evidence="11">
    <location>
        <position position="128"/>
    </location>
    <ligand>
        <name>FMN</name>
        <dbReference type="ChEBI" id="CHEBI:58210"/>
    </ligand>
</feature>
<reference evidence="13 14" key="1">
    <citation type="submission" date="2018-09" db="EMBL/GenBank/DDBJ databases">
        <title>Cohnella cavernae sp. nov., isolated from a karst cave.</title>
        <authorList>
            <person name="Zhu H."/>
        </authorList>
    </citation>
    <scope>NUCLEOTIDE SEQUENCE [LARGE SCALE GENOMIC DNA]</scope>
    <source>
        <strain evidence="13 14">K2E09-144</strain>
    </source>
</reference>
<dbReference type="Proteomes" id="UP000266340">
    <property type="component" value="Unassembled WGS sequence"/>
</dbReference>
<dbReference type="InterPro" id="IPR000262">
    <property type="entry name" value="FMN-dep_DH"/>
</dbReference>
<feature type="domain" description="FMN-dependent dehydrogenase" evidence="12">
    <location>
        <begin position="13"/>
        <end position="103"/>
    </location>
</feature>
<feature type="binding site" evidence="11">
    <location>
        <begin position="11"/>
        <end position="12"/>
    </location>
    <ligand>
        <name>substrate</name>
    </ligand>
</feature>
<sequence>MNEKEKSTATRKSDHIRICLDEQVSGQGVTTGFEHYRFRHSALPELSLSETELSVDLLGKKLKTPLLISSMTGGTEQTGAINRRLAEAAEARGWGIALGSMRAAIEREELASTFRVRKQAPTTLVIANLGAVQLNYGLGPEDCRRAVALAEADALVLHLNALQEAFQPGGDTDFGGLLRRIEEVCRRLSVPVGIKEVGWGIDSDTARRLTDAGAAFIDVAGAGGTSWSQVEKLRQSDPVVRAAAEAFVDWGNPTAECVREVREVLPGAVIIASGGLASGVDAAKALALGANAAGFGRSLLRQAAVPGGDVALDLERIELELRTAMFGIGARNVASLQATDRLYRRILG</sequence>
<keyword evidence="6 11" id="KW-0460">Magnesium</keyword>
<dbReference type="Pfam" id="PF01070">
    <property type="entry name" value="FMN_dh"/>
    <property type="match status" value="2"/>
</dbReference>
<comment type="function">
    <text evidence="11">Involved in the biosynthesis of isoprenoids. Catalyzes the 1,3-allylic rearrangement of the homoallylic substrate isopentenyl (IPP) to its allylic isomer, dimethylallyl diphosphate (DMAPP).</text>
</comment>
<keyword evidence="8 11" id="KW-0414">Isoprene biosynthesis</keyword>
<evidence type="ECO:0000256" key="6">
    <source>
        <dbReference type="ARBA" id="ARBA00022842"/>
    </source>
</evidence>
<dbReference type="RefSeq" id="WP_119148595.1">
    <property type="nucleotide sequence ID" value="NZ_JBHSOV010000006.1"/>
</dbReference>
<evidence type="ECO:0000256" key="8">
    <source>
        <dbReference type="ARBA" id="ARBA00023229"/>
    </source>
</evidence>
<dbReference type="InterPro" id="IPR013785">
    <property type="entry name" value="Aldolase_TIM"/>
</dbReference>
<proteinExistence type="inferred from homology"/>
<evidence type="ECO:0000256" key="9">
    <source>
        <dbReference type="ARBA" id="ARBA00023235"/>
    </source>
</evidence>
<dbReference type="GO" id="GO:0008299">
    <property type="term" value="P:isoprenoid biosynthetic process"/>
    <property type="evidence" value="ECO:0007669"/>
    <property type="project" value="UniProtKB-UniRule"/>
</dbReference>
<comment type="cofactor">
    <cofactor evidence="1 11">
        <name>FMN</name>
        <dbReference type="ChEBI" id="CHEBI:58210"/>
    </cofactor>
</comment>
<name>A0A398CRT5_9BACL</name>
<dbReference type="GO" id="GO:0010181">
    <property type="term" value="F:FMN binding"/>
    <property type="evidence" value="ECO:0007669"/>
    <property type="project" value="UniProtKB-UniRule"/>
</dbReference>
<evidence type="ECO:0000256" key="4">
    <source>
        <dbReference type="ARBA" id="ARBA00022643"/>
    </source>
</evidence>
<comment type="subcellular location">
    <subcellularLocation>
        <location evidence="11">Cytoplasm</location>
    </subcellularLocation>
</comment>
<dbReference type="SMART" id="SM01240">
    <property type="entry name" value="IMPDH"/>
    <property type="match status" value="1"/>
</dbReference>
<comment type="cofactor">
    <cofactor evidence="11">
        <name>Mg(2+)</name>
        <dbReference type="ChEBI" id="CHEBI:18420"/>
    </cofactor>
</comment>
<evidence type="ECO:0000256" key="5">
    <source>
        <dbReference type="ARBA" id="ARBA00022723"/>
    </source>
</evidence>
<feature type="binding site" evidence="11">
    <location>
        <position position="163"/>
    </location>
    <ligand>
        <name>substrate</name>
    </ligand>
</feature>
<dbReference type="GO" id="GO:0016491">
    <property type="term" value="F:oxidoreductase activity"/>
    <property type="evidence" value="ECO:0007669"/>
    <property type="project" value="InterPro"/>
</dbReference>
<dbReference type="OrthoDB" id="9795032at2"/>
<evidence type="ECO:0000313" key="14">
    <source>
        <dbReference type="Proteomes" id="UP000266340"/>
    </source>
</evidence>
<comment type="subunit">
    <text evidence="10 11">Homooctamer. Dimer of tetramers.</text>
</comment>
<evidence type="ECO:0000256" key="1">
    <source>
        <dbReference type="ARBA" id="ARBA00001917"/>
    </source>
</evidence>
<feature type="domain" description="FMN-dependent dehydrogenase" evidence="12">
    <location>
        <begin position="179"/>
        <end position="338"/>
    </location>
</feature>
<feature type="binding site" evidence="11">
    <location>
        <begin position="100"/>
        <end position="102"/>
    </location>
    <ligand>
        <name>substrate</name>
    </ligand>
</feature>
<dbReference type="InterPro" id="IPR011179">
    <property type="entry name" value="IPdP_isomerase"/>
</dbReference>
<evidence type="ECO:0000256" key="3">
    <source>
        <dbReference type="ARBA" id="ARBA00022630"/>
    </source>
</evidence>
<accession>A0A398CRT5</accession>
<dbReference type="CDD" id="cd02811">
    <property type="entry name" value="IDI-2_FMN"/>
    <property type="match status" value="1"/>
</dbReference>
<evidence type="ECO:0000256" key="2">
    <source>
        <dbReference type="ARBA" id="ARBA00022490"/>
    </source>
</evidence>
<dbReference type="EMBL" id="QXJM01000029">
    <property type="protein sequence ID" value="RIE03919.1"/>
    <property type="molecule type" value="Genomic_DNA"/>
</dbReference>
<dbReference type="GO" id="GO:0000287">
    <property type="term" value="F:magnesium ion binding"/>
    <property type="evidence" value="ECO:0007669"/>
    <property type="project" value="UniProtKB-UniRule"/>
</dbReference>
<organism evidence="13 14">
    <name type="scientific">Cohnella faecalis</name>
    <dbReference type="NCBI Taxonomy" id="2315694"/>
    <lineage>
        <taxon>Bacteria</taxon>
        <taxon>Bacillati</taxon>
        <taxon>Bacillota</taxon>
        <taxon>Bacilli</taxon>
        <taxon>Bacillales</taxon>
        <taxon>Paenibacillaceae</taxon>
        <taxon>Cohnella</taxon>
    </lineage>
</organism>
<evidence type="ECO:0000256" key="10">
    <source>
        <dbReference type="ARBA" id="ARBA00025810"/>
    </source>
</evidence>
<comment type="similarity">
    <text evidence="11">Belongs to the IPP isomerase type 2 family.</text>
</comment>
<dbReference type="PIRSF" id="PIRSF003314">
    <property type="entry name" value="IPP_isomerase"/>
    <property type="match status" value="1"/>
</dbReference>
<keyword evidence="7 11" id="KW-0521">NADP</keyword>
<evidence type="ECO:0000256" key="11">
    <source>
        <dbReference type="HAMAP-Rule" id="MF_00354"/>
    </source>
</evidence>
<dbReference type="GO" id="GO:0005737">
    <property type="term" value="C:cytoplasm"/>
    <property type="evidence" value="ECO:0007669"/>
    <property type="project" value="UniProtKB-SubCell"/>
</dbReference>
<keyword evidence="3 11" id="KW-0285">Flavoprotein</keyword>
<comment type="caution">
    <text evidence="11">Lacks conserved residue(s) required for the propagation of feature annotation.</text>
</comment>
<comment type="catalytic activity">
    <reaction evidence="11">
        <text>isopentenyl diphosphate = dimethylallyl diphosphate</text>
        <dbReference type="Rhea" id="RHEA:23284"/>
        <dbReference type="ChEBI" id="CHEBI:57623"/>
        <dbReference type="ChEBI" id="CHEBI:128769"/>
        <dbReference type="EC" id="5.3.3.2"/>
    </reaction>
</comment>